<dbReference type="EMBL" id="KN434786">
    <property type="protein sequence ID" value="KHG26031.1"/>
    <property type="molecule type" value="Genomic_DNA"/>
</dbReference>
<dbReference type="Proteomes" id="UP000032142">
    <property type="component" value="Unassembled WGS sequence"/>
</dbReference>
<name>A0A0B0PRJ9_GOSAR</name>
<reference evidence="3" key="1">
    <citation type="submission" date="2014-09" db="EMBL/GenBank/DDBJ databases">
        <authorList>
            <person name="Mudge J."/>
            <person name="Ramaraj T."/>
            <person name="Lindquist I.E."/>
            <person name="Bharti A.K."/>
            <person name="Sundararajan A."/>
            <person name="Cameron C.T."/>
            <person name="Woodward J.E."/>
            <person name="May G.D."/>
            <person name="Brubaker C."/>
            <person name="Broadhvest J."/>
            <person name="Wilkins T.A."/>
        </authorList>
    </citation>
    <scope>NUCLEOTIDE SEQUENCE</scope>
    <source>
        <strain evidence="3">cv. AKA8401</strain>
    </source>
</reference>
<feature type="compositionally biased region" description="Basic and acidic residues" evidence="1">
    <location>
        <begin position="41"/>
        <end position="53"/>
    </location>
</feature>
<feature type="region of interest" description="Disordered" evidence="1">
    <location>
        <begin position="1"/>
        <end position="71"/>
    </location>
</feature>
<evidence type="ECO:0000256" key="1">
    <source>
        <dbReference type="SAM" id="MobiDB-lite"/>
    </source>
</evidence>
<sequence length="115" mass="13165">MRKDQLGNYPIYQKRADPPHVKGQRADPSLKRPVLVLLKLSKNDTRRREEPSRLRPSAKLQSSGCTRPRATHAAVHGGWKVKSLHFFRRITGDDEKTGDDRALMMAHWHADCSAR</sequence>
<protein>
    <submittedName>
        <fullName evidence="2">Acetyl-coenzyme A synthetase</fullName>
    </submittedName>
</protein>
<keyword evidence="3" id="KW-1185">Reference proteome</keyword>
<evidence type="ECO:0000313" key="2">
    <source>
        <dbReference type="EMBL" id="KHG26031.1"/>
    </source>
</evidence>
<proteinExistence type="predicted"/>
<evidence type="ECO:0000313" key="3">
    <source>
        <dbReference type="Proteomes" id="UP000032142"/>
    </source>
</evidence>
<dbReference type="AlphaFoldDB" id="A0A0B0PRJ9"/>
<feature type="compositionally biased region" description="Basic and acidic residues" evidence="1">
    <location>
        <begin position="14"/>
        <end position="30"/>
    </location>
</feature>
<gene>
    <name evidence="2" type="ORF">F383_32815</name>
</gene>
<accession>A0A0B0PRJ9</accession>
<organism evidence="2 3">
    <name type="scientific">Gossypium arboreum</name>
    <name type="common">Tree cotton</name>
    <name type="synonym">Gossypium nanking</name>
    <dbReference type="NCBI Taxonomy" id="29729"/>
    <lineage>
        <taxon>Eukaryota</taxon>
        <taxon>Viridiplantae</taxon>
        <taxon>Streptophyta</taxon>
        <taxon>Embryophyta</taxon>
        <taxon>Tracheophyta</taxon>
        <taxon>Spermatophyta</taxon>
        <taxon>Magnoliopsida</taxon>
        <taxon>eudicotyledons</taxon>
        <taxon>Gunneridae</taxon>
        <taxon>Pentapetalae</taxon>
        <taxon>rosids</taxon>
        <taxon>malvids</taxon>
        <taxon>Malvales</taxon>
        <taxon>Malvaceae</taxon>
        <taxon>Malvoideae</taxon>
        <taxon>Gossypium</taxon>
    </lineage>
</organism>